<evidence type="ECO:0000313" key="1">
    <source>
        <dbReference type="EMBL" id="KAJ3501861.1"/>
    </source>
</evidence>
<dbReference type="OrthoDB" id="3039677at2759"/>
<sequence length="984" mass="111612">MPPPLNRPPKNTRAKDTVCKCKSHCTLYNPQTGTYEGDGHIVSRRTRDNHVADDKKRAAGSIHLLTTQTVLQREDQSNWIKIINDELNILLELPITSPMKSLVFCNSPSDHGPFAWPSDQEIMLFNHGLYALTGHCSNRALLSTEQRFVELYTLLQTFDFGDQTEEGGRLLDRLLESIKWVIHQKEIQWAIQRGQEGDVIYVNSEMFVQEARTYPSSRRAACLLTLIMENIFFTSRRALRVHLAGLRGLLRATGASQDAIDSIPMDPRSAGRGFNLDPVTRTFICCPSCHCLYPYNPGDSPEDEDSPSISHCLHTRTPGSPMCNTPLWKRRRVTGGQERLVPVWKYVHQDLKSWLGRLLLRKGMEDILDKPLNAEAANEATDDIWGSPAFADLKDATGEPFLSRKGKEGRLVFSLSVDSFNLFYNKTAKQTVSSTGIWMVLLNLPQHLRYLHENMYVAGVIPGPDKPSKEDIYSYLELLVKELQEFWQPRVFFSRTYREVLGRLFLALLIPVICDMLAARQVLGLSAPTSHHFCTFCDLDIDDIDVVDRHEWPMKDLGHVRHYATLWRDAPTEKVQEMIFDACGVKWTPLLDLPYWNPILYAVVNSMHALDLNLLQNHCRNLFQINPDKSGNVDAPIAPVATTDKRITTKQHLNALKKCLKAIADKTGTILLNELLLFPRRVLYTICVDNDIVGANHTSVVGIKWVLANNIVLWKQNFPARRLRAYPLPGIGPDDDDMDDLDELASAPNTLPLKPGVDIVLAARVIRHVIDMDDRATSRSKAYSQGSAATFSYILDLLGLDHGAIEKTQRQSKRLLFDLLTSSIDDDFELFEELQSYVQDSVPNTNRAILDRELMRLVWDDMTRTQLPTWITPAPRNWGTMQHGKLSADNWRIFRLPAADNTPNTYLVVQELVPAAPEVQDPYPEYGIFGGFLCKAVPGEWHVIHITQVISHFAMTRFMDGPFKDLIHVSPVDRLMYEFSLEGA</sequence>
<organism evidence="1 2">
    <name type="scientific">Agrocybe chaxingu</name>
    <dbReference type="NCBI Taxonomy" id="84603"/>
    <lineage>
        <taxon>Eukaryota</taxon>
        <taxon>Fungi</taxon>
        <taxon>Dikarya</taxon>
        <taxon>Basidiomycota</taxon>
        <taxon>Agaricomycotina</taxon>
        <taxon>Agaricomycetes</taxon>
        <taxon>Agaricomycetidae</taxon>
        <taxon>Agaricales</taxon>
        <taxon>Agaricineae</taxon>
        <taxon>Strophariaceae</taxon>
        <taxon>Agrocybe</taxon>
    </lineage>
</organism>
<name>A0A9W8JT99_9AGAR</name>
<proteinExistence type="predicted"/>
<dbReference type="EMBL" id="JANKHO010001366">
    <property type="protein sequence ID" value="KAJ3501861.1"/>
    <property type="molecule type" value="Genomic_DNA"/>
</dbReference>
<comment type="caution">
    <text evidence="1">The sequence shown here is derived from an EMBL/GenBank/DDBJ whole genome shotgun (WGS) entry which is preliminary data.</text>
</comment>
<protein>
    <submittedName>
        <fullName evidence="1">Uncharacterized protein</fullName>
    </submittedName>
</protein>
<evidence type="ECO:0000313" key="2">
    <source>
        <dbReference type="Proteomes" id="UP001148786"/>
    </source>
</evidence>
<gene>
    <name evidence="1" type="ORF">NLJ89_g9152</name>
</gene>
<keyword evidence="2" id="KW-1185">Reference proteome</keyword>
<accession>A0A9W8JT99</accession>
<dbReference type="InterPro" id="IPR004242">
    <property type="entry name" value="Transposase_21"/>
</dbReference>
<dbReference type="Proteomes" id="UP001148786">
    <property type="component" value="Unassembled WGS sequence"/>
</dbReference>
<reference evidence="1" key="1">
    <citation type="submission" date="2022-07" db="EMBL/GenBank/DDBJ databases">
        <title>Genome Sequence of Agrocybe chaxingu.</title>
        <authorList>
            <person name="Buettner E."/>
        </authorList>
    </citation>
    <scope>NUCLEOTIDE SEQUENCE</scope>
    <source>
        <strain evidence="1">MP-N11</strain>
    </source>
</reference>
<dbReference type="Pfam" id="PF02992">
    <property type="entry name" value="Transposase_21"/>
    <property type="match status" value="1"/>
</dbReference>
<dbReference type="AlphaFoldDB" id="A0A9W8JT99"/>